<gene>
    <name evidence="1" type="ORF">SAMN05444168_3069</name>
</gene>
<accession>A0A1N6H810</accession>
<dbReference type="AlphaFoldDB" id="A0A1N6H810"/>
<evidence type="ECO:0000313" key="2">
    <source>
        <dbReference type="Proteomes" id="UP000184693"/>
    </source>
</evidence>
<name>A0A1N6H810_9BURK</name>
<protein>
    <submittedName>
        <fullName evidence="1">Uncharacterized protein</fullName>
    </submittedName>
</protein>
<reference evidence="1 2" key="1">
    <citation type="submission" date="2016-11" db="EMBL/GenBank/DDBJ databases">
        <authorList>
            <person name="Jaros S."/>
            <person name="Januszkiewicz K."/>
            <person name="Wedrychowicz H."/>
        </authorList>
    </citation>
    <scope>NUCLEOTIDE SEQUENCE [LARGE SCALE GENOMIC DNA]</scope>
    <source>
        <strain evidence="1 2">GAS86</strain>
    </source>
</reference>
<evidence type="ECO:0000313" key="1">
    <source>
        <dbReference type="EMBL" id="SIO15924.1"/>
    </source>
</evidence>
<sequence>MPDGGARSATLERMTALSLGRMVRGRVACADHFVFAPVVDTYRLAV</sequence>
<organism evidence="1 2">
    <name type="scientific">Paraburkholderia phenazinium</name>
    <dbReference type="NCBI Taxonomy" id="60549"/>
    <lineage>
        <taxon>Bacteria</taxon>
        <taxon>Pseudomonadati</taxon>
        <taxon>Pseudomonadota</taxon>
        <taxon>Betaproteobacteria</taxon>
        <taxon>Burkholderiales</taxon>
        <taxon>Burkholderiaceae</taxon>
        <taxon>Paraburkholderia</taxon>
    </lineage>
</organism>
<dbReference type="EMBL" id="FSRM01000001">
    <property type="protein sequence ID" value="SIO15924.1"/>
    <property type="molecule type" value="Genomic_DNA"/>
</dbReference>
<proteinExistence type="predicted"/>
<dbReference type="Proteomes" id="UP000184693">
    <property type="component" value="Unassembled WGS sequence"/>
</dbReference>